<dbReference type="GO" id="GO:0005615">
    <property type="term" value="C:extracellular space"/>
    <property type="evidence" value="ECO:0007669"/>
    <property type="project" value="TreeGrafter"/>
</dbReference>
<name>A0A8K0K234_LADFU</name>
<dbReference type="Proteomes" id="UP000792457">
    <property type="component" value="Unassembled WGS sequence"/>
</dbReference>
<protein>
    <submittedName>
        <fullName evidence="4">Uncharacterized protein</fullName>
    </submittedName>
</protein>
<dbReference type="GO" id="GO:0031012">
    <property type="term" value="C:extracellular matrix"/>
    <property type="evidence" value="ECO:0007669"/>
    <property type="project" value="TreeGrafter"/>
</dbReference>
<dbReference type="InterPro" id="IPR051217">
    <property type="entry name" value="Insect_Cuticle_Struc_Prot"/>
</dbReference>
<keyword evidence="1 2" id="KW-0193">Cuticle</keyword>
<evidence type="ECO:0000256" key="2">
    <source>
        <dbReference type="PROSITE-ProRule" id="PRU00497"/>
    </source>
</evidence>
<dbReference type="AlphaFoldDB" id="A0A8K0K234"/>
<evidence type="ECO:0000313" key="5">
    <source>
        <dbReference type="Proteomes" id="UP000792457"/>
    </source>
</evidence>
<keyword evidence="3" id="KW-0472">Membrane</keyword>
<reference evidence="4" key="1">
    <citation type="submission" date="2013-04" db="EMBL/GenBank/DDBJ databases">
        <authorList>
            <person name="Qu J."/>
            <person name="Murali S.C."/>
            <person name="Bandaranaike D."/>
            <person name="Bellair M."/>
            <person name="Blankenburg K."/>
            <person name="Chao H."/>
            <person name="Dinh H."/>
            <person name="Doddapaneni H."/>
            <person name="Downs B."/>
            <person name="Dugan-Rocha S."/>
            <person name="Elkadiri S."/>
            <person name="Gnanaolivu R.D."/>
            <person name="Hernandez B."/>
            <person name="Javaid M."/>
            <person name="Jayaseelan J.C."/>
            <person name="Lee S."/>
            <person name="Li M."/>
            <person name="Ming W."/>
            <person name="Munidasa M."/>
            <person name="Muniz J."/>
            <person name="Nguyen L."/>
            <person name="Ongeri F."/>
            <person name="Osuji N."/>
            <person name="Pu L.-L."/>
            <person name="Puazo M."/>
            <person name="Qu C."/>
            <person name="Quiroz J."/>
            <person name="Raj R."/>
            <person name="Weissenberger G."/>
            <person name="Xin Y."/>
            <person name="Zou X."/>
            <person name="Han Y."/>
            <person name="Richards S."/>
            <person name="Worley K."/>
            <person name="Muzny D."/>
            <person name="Gibbs R."/>
        </authorList>
    </citation>
    <scope>NUCLEOTIDE SEQUENCE</scope>
    <source>
        <strain evidence="4">Sampled in the wild</strain>
    </source>
</reference>
<sequence length="153" mass="17215">MYLLDTNQPLNIARKSLSFEYPTHIYILPSISSPYSNLYTVSSLMAAIILAALLVIVAARPEPPVSSYGAPVPVYGQPAEEAAPVRYKYAYHVKDHEKDLDFGHKEERNGYDTMGEYSVLLPDGRTMIVTYKADKHGYRPVIKFIQPSQQNGY</sequence>
<proteinExistence type="predicted"/>
<dbReference type="EMBL" id="KZ308272">
    <property type="protein sequence ID" value="KAG8226214.1"/>
    <property type="molecule type" value="Genomic_DNA"/>
</dbReference>
<dbReference type="GO" id="GO:0042302">
    <property type="term" value="F:structural constituent of cuticle"/>
    <property type="evidence" value="ECO:0007669"/>
    <property type="project" value="UniProtKB-UniRule"/>
</dbReference>
<dbReference type="PANTHER" id="PTHR12236:SF79">
    <property type="entry name" value="CUTICULAR PROTEIN 50CB-RELATED"/>
    <property type="match status" value="1"/>
</dbReference>
<dbReference type="PANTHER" id="PTHR12236">
    <property type="entry name" value="STRUCTURAL CONTITUENT OF CUTICLE"/>
    <property type="match status" value="1"/>
</dbReference>
<dbReference type="OrthoDB" id="6425109at2759"/>
<gene>
    <name evidence="4" type="ORF">J437_LFUL006315</name>
</gene>
<reference evidence="4" key="2">
    <citation type="submission" date="2017-10" db="EMBL/GenBank/DDBJ databases">
        <title>Ladona fulva Genome sequencing and assembly.</title>
        <authorList>
            <person name="Murali S."/>
            <person name="Richards S."/>
            <person name="Bandaranaike D."/>
            <person name="Bellair M."/>
            <person name="Blankenburg K."/>
            <person name="Chao H."/>
            <person name="Dinh H."/>
            <person name="Doddapaneni H."/>
            <person name="Dugan-Rocha S."/>
            <person name="Elkadiri S."/>
            <person name="Gnanaolivu R."/>
            <person name="Hernandez B."/>
            <person name="Skinner E."/>
            <person name="Javaid M."/>
            <person name="Lee S."/>
            <person name="Li M."/>
            <person name="Ming W."/>
            <person name="Munidasa M."/>
            <person name="Muniz J."/>
            <person name="Nguyen L."/>
            <person name="Hughes D."/>
            <person name="Osuji N."/>
            <person name="Pu L.-L."/>
            <person name="Puazo M."/>
            <person name="Qu C."/>
            <person name="Quiroz J."/>
            <person name="Raj R."/>
            <person name="Weissenberger G."/>
            <person name="Xin Y."/>
            <person name="Zou X."/>
            <person name="Han Y."/>
            <person name="Worley K."/>
            <person name="Muzny D."/>
            <person name="Gibbs R."/>
        </authorList>
    </citation>
    <scope>NUCLEOTIDE SEQUENCE</scope>
    <source>
        <strain evidence="4">Sampled in the wild</strain>
    </source>
</reference>
<dbReference type="PROSITE" id="PS51155">
    <property type="entry name" value="CHIT_BIND_RR_2"/>
    <property type="match status" value="1"/>
</dbReference>
<comment type="caution">
    <text evidence="4">The sequence shown here is derived from an EMBL/GenBank/DDBJ whole genome shotgun (WGS) entry which is preliminary data.</text>
</comment>
<dbReference type="Pfam" id="PF00379">
    <property type="entry name" value="Chitin_bind_4"/>
    <property type="match status" value="1"/>
</dbReference>
<dbReference type="InterPro" id="IPR000618">
    <property type="entry name" value="Insect_cuticle"/>
</dbReference>
<dbReference type="InterPro" id="IPR031311">
    <property type="entry name" value="CHIT_BIND_RR_consensus"/>
</dbReference>
<dbReference type="PROSITE" id="PS00233">
    <property type="entry name" value="CHIT_BIND_RR_1"/>
    <property type="match status" value="1"/>
</dbReference>
<keyword evidence="3" id="KW-1133">Transmembrane helix</keyword>
<organism evidence="4 5">
    <name type="scientific">Ladona fulva</name>
    <name type="common">Scarce chaser dragonfly</name>
    <name type="synonym">Libellula fulva</name>
    <dbReference type="NCBI Taxonomy" id="123851"/>
    <lineage>
        <taxon>Eukaryota</taxon>
        <taxon>Metazoa</taxon>
        <taxon>Ecdysozoa</taxon>
        <taxon>Arthropoda</taxon>
        <taxon>Hexapoda</taxon>
        <taxon>Insecta</taxon>
        <taxon>Pterygota</taxon>
        <taxon>Palaeoptera</taxon>
        <taxon>Odonata</taxon>
        <taxon>Epiprocta</taxon>
        <taxon>Anisoptera</taxon>
        <taxon>Libelluloidea</taxon>
        <taxon>Libellulidae</taxon>
        <taxon>Ladona</taxon>
    </lineage>
</organism>
<evidence type="ECO:0000313" key="4">
    <source>
        <dbReference type="EMBL" id="KAG8226214.1"/>
    </source>
</evidence>
<evidence type="ECO:0000256" key="3">
    <source>
        <dbReference type="SAM" id="Phobius"/>
    </source>
</evidence>
<accession>A0A8K0K234</accession>
<evidence type="ECO:0000256" key="1">
    <source>
        <dbReference type="ARBA" id="ARBA00022460"/>
    </source>
</evidence>
<keyword evidence="5" id="KW-1185">Reference proteome</keyword>
<feature type="transmembrane region" description="Helical" evidence="3">
    <location>
        <begin position="38"/>
        <end position="59"/>
    </location>
</feature>
<keyword evidence="3" id="KW-0812">Transmembrane</keyword>